<reference evidence="3" key="1">
    <citation type="submission" date="2019-11" db="EMBL/GenBank/DDBJ databases">
        <title>Genome sequence of Heliorestis convoluta strain HH, an alkaliphilic and minimalistic phototrophic bacterium from a soda lake in Egypt.</title>
        <authorList>
            <person name="Dewey E.D."/>
            <person name="Stokes L.M."/>
            <person name="Burchell B.M."/>
            <person name="Shaffer K.N."/>
            <person name="Huntington A.M."/>
            <person name="Baker J.M."/>
            <person name="Nadendla S."/>
            <person name="Giglio M.G."/>
            <person name="Touchman J.W."/>
            <person name="Blankenship R.E."/>
            <person name="Madigan M.T."/>
            <person name="Sattley W.M."/>
        </authorList>
    </citation>
    <scope>NUCLEOTIDE SEQUENCE [LARGE SCALE GENOMIC DNA]</scope>
    <source>
        <strain evidence="3">HH</strain>
    </source>
</reference>
<accession>A0A5Q2N067</accession>
<keyword evidence="3" id="KW-1185">Reference proteome</keyword>
<organism evidence="2 3">
    <name type="scientific">Heliorestis convoluta</name>
    <dbReference type="NCBI Taxonomy" id="356322"/>
    <lineage>
        <taxon>Bacteria</taxon>
        <taxon>Bacillati</taxon>
        <taxon>Bacillota</taxon>
        <taxon>Clostridia</taxon>
        <taxon>Eubacteriales</taxon>
        <taxon>Heliobacteriaceae</taxon>
        <taxon>Heliorestis</taxon>
    </lineage>
</organism>
<dbReference type="KEGG" id="hcv:FTV88_0728"/>
<dbReference type="AlphaFoldDB" id="A0A5Q2N067"/>
<protein>
    <recommendedName>
        <fullName evidence="4">Translation initiation factor 2</fullName>
    </recommendedName>
</protein>
<gene>
    <name evidence="2" type="ORF">FTV88_0728</name>
</gene>
<dbReference type="EMBL" id="CP045875">
    <property type="protein sequence ID" value="QGG46906.1"/>
    <property type="molecule type" value="Genomic_DNA"/>
</dbReference>
<proteinExistence type="predicted"/>
<evidence type="ECO:0000256" key="1">
    <source>
        <dbReference type="SAM" id="Coils"/>
    </source>
</evidence>
<name>A0A5Q2N067_9FIRM</name>
<dbReference type="Proteomes" id="UP000366051">
    <property type="component" value="Chromosome"/>
</dbReference>
<dbReference type="RefSeq" id="WP_153724395.1">
    <property type="nucleotide sequence ID" value="NZ_CP045875.1"/>
</dbReference>
<keyword evidence="1" id="KW-0175">Coiled coil</keyword>
<feature type="coiled-coil region" evidence="1">
    <location>
        <begin position="37"/>
        <end position="68"/>
    </location>
</feature>
<sequence>MRDVKGDSIDLLKDQVVYLRSRLSQLRTSRRVLMVLLETVESERRNTITKLEEENRRLRREQRKGRSHHSVLRNDFSNDYGKVIWICRNDAKADE</sequence>
<evidence type="ECO:0000313" key="3">
    <source>
        <dbReference type="Proteomes" id="UP000366051"/>
    </source>
</evidence>
<evidence type="ECO:0000313" key="2">
    <source>
        <dbReference type="EMBL" id="QGG46906.1"/>
    </source>
</evidence>
<evidence type="ECO:0008006" key="4">
    <source>
        <dbReference type="Google" id="ProtNLM"/>
    </source>
</evidence>